<protein>
    <submittedName>
        <fullName evidence="1">Uncharacterized protein</fullName>
    </submittedName>
</protein>
<dbReference type="AlphaFoldDB" id="A0A9P1N679"/>
<comment type="caution">
    <text evidence="1">The sequence shown here is derived from an EMBL/GenBank/DDBJ whole genome shotgun (WGS) entry which is preliminary data.</text>
</comment>
<accession>A0A9P1N679</accession>
<reference evidence="1" key="1">
    <citation type="submission" date="2022-11" db="EMBL/GenBank/DDBJ databases">
        <authorList>
            <person name="Kikuchi T."/>
        </authorList>
    </citation>
    <scope>NUCLEOTIDE SEQUENCE</scope>
    <source>
        <strain evidence="1">PS1010</strain>
    </source>
</reference>
<dbReference type="GO" id="GO:0030833">
    <property type="term" value="P:regulation of actin filament polymerization"/>
    <property type="evidence" value="ECO:0007669"/>
    <property type="project" value="InterPro"/>
</dbReference>
<dbReference type="GO" id="GO:0031267">
    <property type="term" value="F:small GTPase binding"/>
    <property type="evidence" value="ECO:0007669"/>
    <property type="project" value="InterPro"/>
</dbReference>
<evidence type="ECO:0000313" key="1">
    <source>
        <dbReference type="EMBL" id="CAI5449352.1"/>
    </source>
</evidence>
<evidence type="ECO:0000313" key="2">
    <source>
        <dbReference type="Proteomes" id="UP001152747"/>
    </source>
</evidence>
<proteinExistence type="predicted"/>
<dbReference type="InterPro" id="IPR008081">
    <property type="entry name" value="Cytoplasmic_FMR1-int"/>
</dbReference>
<dbReference type="Pfam" id="PF05994">
    <property type="entry name" value="FragX_IP"/>
    <property type="match status" value="1"/>
</dbReference>
<organism evidence="1 2">
    <name type="scientific">Caenorhabditis angaria</name>
    <dbReference type="NCBI Taxonomy" id="860376"/>
    <lineage>
        <taxon>Eukaryota</taxon>
        <taxon>Metazoa</taxon>
        <taxon>Ecdysozoa</taxon>
        <taxon>Nematoda</taxon>
        <taxon>Chromadorea</taxon>
        <taxon>Rhabditida</taxon>
        <taxon>Rhabditina</taxon>
        <taxon>Rhabditomorpha</taxon>
        <taxon>Rhabditoidea</taxon>
        <taxon>Rhabditidae</taxon>
        <taxon>Peloderinae</taxon>
        <taxon>Caenorhabditis</taxon>
    </lineage>
</organism>
<dbReference type="PANTHER" id="PTHR12195">
    <property type="entry name" value="CYTOPLASMIC FMR1-INTERACTING PROTEIN-RELATED"/>
    <property type="match status" value="1"/>
</dbReference>
<dbReference type="Proteomes" id="UP001152747">
    <property type="component" value="Unassembled WGS sequence"/>
</dbReference>
<dbReference type="EMBL" id="CANHGI010000004">
    <property type="protein sequence ID" value="CAI5449352.1"/>
    <property type="molecule type" value="Genomic_DNA"/>
</dbReference>
<dbReference type="OrthoDB" id="10265867at2759"/>
<sequence length="113" mass="13463">MIPRFKYNNVTELFGDSLQWGALSLIVLLGQHRRFEVLDFCYHLHRVQKADAKDEVHNGIRLAKMVERIRRFQLLNNQIIVILTNQLNENNDEEMERVREFAPPVHPNYANRH</sequence>
<keyword evidence="2" id="KW-1185">Reference proteome</keyword>
<name>A0A9P1N679_9PELO</name>
<gene>
    <name evidence="1" type="ORF">CAMP_LOCUS11989</name>
</gene>